<sequence>MVMAETDTVTKEDQQKINEFSALNSRLNELQLAIKAKREDMENYEEASNELMLADDEEVRYMLGEVFVTMPNETAEEKMQEATEAAEKALEEHEAEVENIRTQMDDLKAALKVKFGNSIQLEEDP</sequence>
<evidence type="ECO:0000256" key="1">
    <source>
        <dbReference type="ARBA" id="ARBA00008045"/>
    </source>
</evidence>
<dbReference type="InterPro" id="IPR009053">
    <property type="entry name" value="Prefoldin"/>
</dbReference>
<evidence type="ECO:0000256" key="5">
    <source>
        <dbReference type="SAM" id="Coils"/>
    </source>
</evidence>
<evidence type="ECO:0000256" key="4">
    <source>
        <dbReference type="PIRNR" id="PIRNR016477"/>
    </source>
</evidence>
<dbReference type="PANTHER" id="PTHR21100:SF9">
    <property type="entry name" value="PREFOLDIN SUBUNIT 4"/>
    <property type="match status" value="1"/>
</dbReference>
<dbReference type="SUPFAM" id="SSF46579">
    <property type="entry name" value="Prefoldin"/>
    <property type="match status" value="1"/>
</dbReference>
<comment type="subunit">
    <text evidence="4">Heterohexamer of two PFD-alpha type and four PFD-beta type subunits.</text>
</comment>
<proteinExistence type="inferred from homology"/>
<dbReference type="InterPro" id="IPR016661">
    <property type="entry name" value="PFDN4"/>
</dbReference>
<comment type="function">
    <text evidence="3 4">Binds specifically to cytosolic chaperonin (c-CPN) and transfers target proteins to it. Binds to nascent polypeptide chain and promotes folding in an environment in which there are many competing pathways for nonnative proteins.</text>
</comment>
<name>A0A7S3FA87_9VIRI</name>
<dbReference type="GO" id="GO:0009409">
    <property type="term" value="P:response to cold"/>
    <property type="evidence" value="ECO:0007669"/>
    <property type="project" value="UniProtKB-ARBA"/>
</dbReference>
<dbReference type="PIRSF" id="PIRSF016477">
    <property type="entry name" value="Prefoldin_subunit_4"/>
    <property type="match status" value="1"/>
</dbReference>
<dbReference type="EMBL" id="HBHY01007360">
    <property type="protein sequence ID" value="CAE0134033.1"/>
    <property type="molecule type" value="Transcribed_RNA"/>
</dbReference>
<gene>
    <name evidence="6" type="ORF">PSIN1315_LOCUS4757</name>
</gene>
<keyword evidence="2 4" id="KW-0143">Chaperone</keyword>
<evidence type="ECO:0000256" key="2">
    <source>
        <dbReference type="ARBA" id="ARBA00023186"/>
    </source>
</evidence>
<dbReference type="Pfam" id="PF01920">
    <property type="entry name" value="Prefoldin_2"/>
    <property type="match status" value="1"/>
</dbReference>
<dbReference type="GO" id="GO:0005737">
    <property type="term" value="C:cytoplasm"/>
    <property type="evidence" value="ECO:0007669"/>
    <property type="project" value="UniProtKB-ARBA"/>
</dbReference>
<keyword evidence="5" id="KW-0175">Coiled coil</keyword>
<evidence type="ECO:0000313" key="6">
    <source>
        <dbReference type="EMBL" id="CAE0134033.1"/>
    </source>
</evidence>
<dbReference type="PANTHER" id="PTHR21100">
    <property type="entry name" value="PREFOLDIN SUBUNIT 4"/>
    <property type="match status" value="1"/>
</dbReference>
<dbReference type="CDD" id="cd23165">
    <property type="entry name" value="Prefoldin_4"/>
    <property type="match status" value="1"/>
</dbReference>
<protein>
    <recommendedName>
        <fullName evidence="4">Prefoldin subunit 4</fullName>
    </recommendedName>
</protein>
<reference evidence="6" key="1">
    <citation type="submission" date="2021-01" db="EMBL/GenBank/DDBJ databases">
        <authorList>
            <person name="Corre E."/>
            <person name="Pelletier E."/>
            <person name="Niang G."/>
            <person name="Scheremetjew M."/>
            <person name="Finn R."/>
            <person name="Kale V."/>
            <person name="Holt S."/>
            <person name="Cochrane G."/>
            <person name="Meng A."/>
            <person name="Brown T."/>
            <person name="Cohen L."/>
        </authorList>
    </citation>
    <scope>NUCLEOTIDE SEQUENCE</scope>
    <source>
        <strain evidence="6">RCC927</strain>
    </source>
</reference>
<dbReference type="Gene3D" id="1.10.287.370">
    <property type="match status" value="1"/>
</dbReference>
<accession>A0A7S3FA87</accession>
<feature type="coiled-coil region" evidence="5">
    <location>
        <begin position="20"/>
        <end position="110"/>
    </location>
</feature>
<dbReference type="AlphaFoldDB" id="A0A7S3FA87"/>
<dbReference type="GO" id="GO:0006457">
    <property type="term" value="P:protein folding"/>
    <property type="evidence" value="ECO:0007669"/>
    <property type="project" value="UniProtKB-UniRule"/>
</dbReference>
<dbReference type="InterPro" id="IPR002777">
    <property type="entry name" value="PFD_beta-like"/>
</dbReference>
<dbReference type="FunFam" id="1.10.287.370:FF:000005">
    <property type="entry name" value="Prefoldin subunit 4"/>
    <property type="match status" value="1"/>
</dbReference>
<comment type="similarity">
    <text evidence="1 4">Belongs to the prefoldin subunit beta family.</text>
</comment>
<evidence type="ECO:0000256" key="3">
    <source>
        <dbReference type="ARBA" id="ARBA00024667"/>
    </source>
</evidence>
<organism evidence="6">
    <name type="scientific">Prasinoderma singulare</name>
    <dbReference type="NCBI Taxonomy" id="676789"/>
    <lineage>
        <taxon>Eukaryota</taxon>
        <taxon>Viridiplantae</taxon>
        <taxon>Prasinodermophyta</taxon>
        <taxon>Prasinodermophyceae</taxon>
        <taxon>Prasinodermales</taxon>
        <taxon>Prasinodermaceae</taxon>
        <taxon>Prasinoderma</taxon>
    </lineage>
</organism>
<dbReference type="GO" id="GO:0016272">
    <property type="term" value="C:prefoldin complex"/>
    <property type="evidence" value="ECO:0007669"/>
    <property type="project" value="UniProtKB-UniRule"/>
</dbReference>
<dbReference type="GO" id="GO:0051082">
    <property type="term" value="F:unfolded protein binding"/>
    <property type="evidence" value="ECO:0007669"/>
    <property type="project" value="InterPro"/>
</dbReference>